<dbReference type="RefSeq" id="WP_086678970.1">
    <property type="nucleotide sequence ID" value="NZ_FNUJ01000006.1"/>
</dbReference>
<evidence type="ECO:0000313" key="2">
    <source>
        <dbReference type="Proteomes" id="UP000198878"/>
    </source>
</evidence>
<dbReference type="STRING" id="218821.SAMN05421837_10620"/>
<name>A0A1H5R1N2_9PSEU</name>
<dbReference type="Pfam" id="PF13365">
    <property type="entry name" value="Trypsin_2"/>
    <property type="match status" value="1"/>
</dbReference>
<dbReference type="Proteomes" id="UP000198878">
    <property type="component" value="Unassembled WGS sequence"/>
</dbReference>
<sequence>MGFERERRRWRVRLHDELGRVCGAGTVLDEYHVLTSAHVVETAGGPRSALSVDFVGLAEAMPGSASVVEGCWVPSDGGGRGDLAVLRLDRPESRVFRAPLHRMPLGEHQLVRAFGFPPGSVGRWTHARLGGPEHPGGPGGEWVRLFRTAEAEPLGPGFGGTAVIDEATGHVVGVVVGKDTGTWMIPVETMLGHLPQLSIWTSGSPAVDASFSRPVGEAVDVSFVQSVADWFAKAEPGTVWVVDTGEAGSPVAAALRFGIVLADRERSLGVPGLPPALGPMPPAGSVDLAVDATGRTADAVRHRIADRLTTGVAGRTLVVDAIDDSAEPDRLVGEVLAPLAGRAAELGIRLLLGFREESSPGVAAIRAGTLGARPAPDDLAGRLDVLTQSVEELAEIEAYQLRVATRFTGVAMLPARAQRLRAALKQLRSAEVDGDAEWVEKHIDGHEHAVAPAVEDGRRQRAVLDGLVARREELRARLAADNGLAREHGLDGDPELEQAYVPAKRLLIDGPCELTAAATAVDTYAAAVRARLEDRG</sequence>
<accession>A0A1H5R1N2</accession>
<keyword evidence="2" id="KW-1185">Reference proteome</keyword>
<dbReference type="InterPro" id="IPR009003">
    <property type="entry name" value="Peptidase_S1_PA"/>
</dbReference>
<dbReference type="SUPFAM" id="SSF50494">
    <property type="entry name" value="Trypsin-like serine proteases"/>
    <property type="match status" value="1"/>
</dbReference>
<dbReference type="OrthoDB" id="3330134at2"/>
<protein>
    <submittedName>
        <fullName evidence="1">Trypsin-like peptidase domain-containing protein</fullName>
    </submittedName>
</protein>
<dbReference type="Gene3D" id="2.40.10.120">
    <property type="match status" value="1"/>
</dbReference>
<dbReference type="AlphaFoldDB" id="A0A1H5R1N2"/>
<organism evidence="1 2">
    <name type="scientific">Amycolatopsis pretoriensis</name>
    <dbReference type="NCBI Taxonomy" id="218821"/>
    <lineage>
        <taxon>Bacteria</taxon>
        <taxon>Bacillati</taxon>
        <taxon>Actinomycetota</taxon>
        <taxon>Actinomycetes</taxon>
        <taxon>Pseudonocardiales</taxon>
        <taxon>Pseudonocardiaceae</taxon>
        <taxon>Amycolatopsis</taxon>
    </lineage>
</organism>
<gene>
    <name evidence="1" type="ORF">SAMN05421837_10620</name>
</gene>
<dbReference type="EMBL" id="FNUJ01000006">
    <property type="protein sequence ID" value="SEF31974.1"/>
    <property type="molecule type" value="Genomic_DNA"/>
</dbReference>
<proteinExistence type="predicted"/>
<evidence type="ECO:0000313" key="1">
    <source>
        <dbReference type="EMBL" id="SEF31974.1"/>
    </source>
</evidence>
<reference evidence="2" key="1">
    <citation type="submission" date="2016-10" db="EMBL/GenBank/DDBJ databases">
        <authorList>
            <person name="Varghese N."/>
            <person name="Submissions S."/>
        </authorList>
    </citation>
    <scope>NUCLEOTIDE SEQUENCE [LARGE SCALE GENOMIC DNA]</scope>
    <source>
        <strain evidence="2">DSM 44654</strain>
    </source>
</reference>